<dbReference type="Proteomes" id="UP000622166">
    <property type="component" value="Unassembled WGS sequence"/>
</dbReference>
<reference evidence="1" key="2">
    <citation type="submission" date="2020-09" db="EMBL/GenBank/DDBJ databases">
        <authorList>
            <person name="Sun Q."/>
            <person name="Ohkuma M."/>
        </authorList>
    </citation>
    <scope>NUCLEOTIDE SEQUENCE</scope>
    <source>
        <strain evidence="1">JCM 4815</strain>
    </source>
</reference>
<name>A0A918UFT0_9ACTN</name>
<comment type="caution">
    <text evidence="1">The sequence shown here is derived from an EMBL/GenBank/DDBJ whole genome shotgun (WGS) entry which is preliminary data.</text>
</comment>
<sequence>MVGSACWVKTILPRETLPSSRRASEPSSATLCRGPAVEGKALLIVMVDVRMGSSLNAVCLPAGVRGGGPRAGWIGPLDAAR</sequence>
<reference evidence="1" key="1">
    <citation type="journal article" date="2014" name="Int. J. Syst. Evol. Microbiol.">
        <title>Complete genome sequence of Corynebacterium casei LMG S-19264T (=DSM 44701T), isolated from a smear-ripened cheese.</title>
        <authorList>
            <consortium name="US DOE Joint Genome Institute (JGI-PGF)"/>
            <person name="Walter F."/>
            <person name="Albersmeier A."/>
            <person name="Kalinowski J."/>
            <person name="Ruckert C."/>
        </authorList>
    </citation>
    <scope>NUCLEOTIDE SEQUENCE</scope>
    <source>
        <strain evidence="1">JCM 4815</strain>
    </source>
</reference>
<protein>
    <submittedName>
        <fullName evidence="1">Uncharacterized protein</fullName>
    </submittedName>
</protein>
<proteinExistence type="predicted"/>
<gene>
    <name evidence="1" type="ORF">GCM10010365_25960</name>
</gene>
<accession>A0A918UFT0</accession>
<dbReference type="AlphaFoldDB" id="A0A918UFT0"/>
<evidence type="ECO:0000313" key="1">
    <source>
        <dbReference type="EMBL" id="GGZ05546.1"/>
    </source>
</evidence>
<organism evidence="1 2">
    <name type="scientific">Streptomyces poonensis</name>
    <dbReference type="NCBI Taxonomy" id="68255"/>
    <lineage>
        <taxon>Bacteria</taxon>
        <taxon>Bacillati</taxon>
        <taxon>Actinomycetota</taxon>
        <taxon>Actinomycetes</taxon>
        <taxon>Kitasatosporales</taxon>
        <taxon>Streptomycetaceae</taxon>
        <taxon>Streptomyces</taxon>
    </lineage>
</organism>
<keyword evidence="2" id="KW-1185">Reference proteome</keyword>
<evidence type="ECO:0000313" key="2">
    <source>
        <dbReference type="Proteomes" id="UP000622166"/>
    </source>
</evidence>
<dbReference type="EMBL" id="BMVW01000003">
    <property type="protein sequence ID" value="GGZ05546.1"/>
    <property type="molecule type" value="Genomic_DNA"/>
</dbReference>